<feature type="region of interest" description="Disordered" evidence="1">
    <location>
        <begin position="80"/>
        <end position="114"/>
    </location>
</feature>
<accession>A0ABW4X668</accession>
<evidence type="ECO:0000256" key="1">
    <source>
        <dbReference type="SAM" id="MobiDB-lite"/>
    </source>
</evidence>
<name>A0ABW4X668_9BACT</name>
<feature type="region of interest" description="Disordered" evidence="1">
    <location>
        <begin position="1"/>
        <end position="26"/>
    </location>
</feature>
<evidence type="ECO:0008006" key="4">
    <source>
        <dbReference type="Google" id="ProtNLM"/>
    </source>
</evidence>
<comment type="caution">
    <text evidence="2">The sequence shown here is derived from an EMBL/GenBank/DDBJ whole genome shotgun (WGS) entry which is preliminary data.</text>
</comment>
<keyword evidence="3" id="KW-1185">Reference proteome</keyword>
<evidence type="ECO:0000313" key="2">
    <source>
        <dbReference type="EMBL" id="MFD2069525.1"/>
    </source>
</evidence>
<dbReference type="RefSeq" id="WP_377470821.1">
    <property type="nucleotide sequence ID" value="NZ_JBHUHV010000064.1"/>
</dbReference>
<reference evidence="3" key="1">
    <citation type="journal article" date="2019" name="Int. J. Syst. Evol. Microbiol.">
        <title>The Global Catalogue of Microorganisms (GCM) 10K type strain sequencing project: providing services to taxonomists for standard genome sequencing and annotation.</title>
        <authorList>
            <consortium name="The Broad Institute Genomics Platform"/>
            <consortium name="The Broad Institute Genome Sequencing Center for Infectious Disease"/>
            <person name="Wu L."/>
            <person name="Ma J."/>
        </authorList>
    </citation>
    <scope>NUCLEOTIDE SEQUENCE [LARGE SCALE GENOMIC DNA]</scope>
    <source>
        <strain evidence="3">JCM 16545</strain>
    </source>
</reference>
<protein>
    <recommendedName>
        <fullName evidence="4">J domain-containing protein</fullName>
    </recommendedName>
</protein>
<organism evidence="2 3">
    <name type="scientific">Pontibacter silvestris</name>
    <dbReference type="NCBI Taxonomy" id="2305183"/>
    <lineage>
        <taxon>Bacteria</taxon>
        <taxon>Pseudomonadati</taxon>
        <taxon>Bacteroidota</taxon>
        <taxon>Cytophagia</taxon>
        <taxon>Cytophagales</taxon>
        <taxon>Hymenobacteraceae</taxon>
        <taxon>Pontibacter</taxon>
    </lineage>
</organism>
<sequence length="253" mass="29605">MEGRTISSTGMRQLEQKPAPQAEDQTTRLEKEIAALEKELQKVEQELNIFTSQIRAQLHVQTHRVRELTELYKKQKAAKRAKRLEQKKRGKNYHEPQGLKLLSKDKNKNGRLSQDEQQELKKLYKETMLHVHPDKFANEDEDKTHQANNLTAHLNGIYDSGDLDELKSFHQHIISGNAMSHVPYQPETTADSKAMVAYLRKKKEELTRILQETKESQLYTVLKTYPDTRTFIDEVRLQFEDKIVKLEKRTRKG</sequence>
<dbReference type="Proteomes" id="UP001597369">
    <property type="component" value="Unassembled WGS sequence"/>
</dbReference>
<proteinExistence type="predicted"/>
<dbReference type="SUPFAM" id="SSF46565">
    <property type="entry name" value="Chaperone J-domain"/>
    <property type="match status" value="1"/>
</dbReference>
<feature type="compositionally biased region" description="Polar residues" evidence="1">
    <location>
        <begin position="1"/>
        <end position="11"/>
    </location>
</feature>
<dbReference type="Gene3D" id="1.10.287.110">
    <property type="entry name" value="DnaJ domain"/>
    <property type="match status" value="1"/>
</dbReference>
<evidence type="ECO:0000313" key="3">
    <source>
        <dbReference type="Proteomes" id="UP001597369"/>
    </source>
</evidence>
<gene>
    <name evidence="2" type="ORF">ACFSKU_21775</name>
</gene>
<dbReference type="InterPro" id="IPR036869">
    <property type="entry name" value="J_dom_sf"/>
</dbReference>
<dbReference type="EMBL" id="JBHUHV010000064">
    <property type="protein sequence ID" value="MFD2069525.1"/>
    <property type="molecule type" value="Genomic_DNA"/>
</dbReference>
<feature type="compositionally biased region" description="Basic residues" evidence="1">
    <location>
        <begin position="80"/>
        <end position="91"/>
    </location>
</feature>